<evidence type="ECO:0000256" key="1">
    <source>
        <dbReference type="SAM" id="MobiDB-lite"/>
    </source>
</evidence>
<dbReference type="Pfam" id="PF10544">
    <property type="entry name" value="T5orf172"/>
    <property type="match status" value="1"/>
</dbReference>
<gene>
    <name evidence="3" type="ORF">F5X68DRAFT_203863</name>
</gene>
<comment type="caution">
    <text evidence="3">The sequence shown here is derived from an EMBL/GenBank/DDBJ whole genome shotgun (WGS) entry which is preliminary data.</text>
</comment>
<sequence length="527" mass="58342">MPVTPSKGPRPNLGEHAASASKLSGRKTTADPRRIRSAKASRISEFPLDPENPAVSEKPVYKARELLKRKNAPTTTRPVEATAKLANNPSESSIEPADDEEKPDTEFDSEEAVNRDLTLLVKNFIQDTALGERHTYIYETIVEKGDHAIFKIGLSINPNRRRSQIAGQCKFTRMREVPAAIEDRPSKAALMAEKIIQLELRRFKCTGTCACGSKHREYFAVSKAVALKARKRWVDFCNQKPWGPDGKLLSFWEDRLKERRPLAEGCGYDGLAASWEQFTKPSKIDRETWNWKIRFGFLESQRIYAVALIEAYVIAFFLPSGYSVVLCIVMSYCVGGSSSRAWATHEALFIEVPEEKQEVLVNRVDGKNVVDALGEKPKTDPPVEVIDLTVDGEEERGSVPVVKSSSQVKVAELSREEIRGGPSSPWDVESEDDEGAGDLGKARDNDSEEDEEKDEGGKNEDAEMEDRDDGDEMDCDEMDYITDDGILAHGMGAVSLTGSSNLKAVMPTLLGDDSGARLSSRPVLVQA</sequence>
<name>A0A9P9ABU1_9PEZI</name>
<reference evidence="3" key="1">
    <citation type="journal article" date="2021" name="Nat. Commun.">
        <title>Genetic determinants of endophytism in the Arabidopsis root mycobiome.</title>
        <authorList>
            <person name="Mesny F."/>
            <person name="Miyauchi S."/>
            <person name="Thiergart T."/>
            <person name="Pickel B."/>
            <person name="Atanasova L."/>
            <person name="Karlsson M."/>
            <person name="Huettel B."/>
            <person name="Barry K.W."/>
            <person name="Haridas S."/>
            <person name="Chen C."/>
            <person name="Bauer D."/>
            <person name="Andreopoulos W."/>
            <person name="Pangilinan J."/>
            <person name="LaButti K."/>
            <person name="Riley R."/>
            <person name="Lipzen A."/>
            <person name="Clum A."/>
            <person name="Drula E."/>
            <person name="Henrissat B."/>
            <person name="Kohler A."/>
            <person name="Grigoriev I.V."/>
            <person name="Martin F.M."/>
            <person name="Hacquard S."/>
        </authorList>
    </citation>
    <scope>NUCLEOTIDE SEQUENCE</scope>
    <source>
        <strain evidence="3">MPI-SDFR-AT-0117</strain>
    </source>
</reference>
<feature type="compositionally biased region" description="Acidic residues" evidence="1">
    <location>
        <begin position="96"/>
        <end position="111"/>
    </location>
</feature>
<keyword evidence="4" id="KW-1185">Reference proteome</keyword>
<dbReference type="EMBL" id="JAGSXJ010000007">
    <property type="protein sequence ID" value="KAH6689539.1"/>
    <property type="molecule type" value="Genomic_DNA"/>
</dbReference>
<evidence type="ECO:0000313" key="3">
    <source>
        <dbReference type="EMBL" id="KAH6689539.1"/>
    </source>
</evidence>
<protein>
    <recommendedName>
        <fullName evidence="2">Bacteriophage T5 Orf172 DNA-binding domain-containing protein</fullName>
    </recommendedName>
</protein>
<dbReference type="InterPro" id="IPR018306">
    <property type="entry name" value="Phage_T5_Orf172_DNA-bd"/>
</dbReference>
<feature type="region of interest" description="Disordered" evidence="1">
    <location>
        <begin position="413"/>
        <end position="476"/>
    </location>
</feature>
<feature type="compositionally biased region" description="Acidic residues" evidence="1">
    <location>
        <begin position="462"/>
        <end position="476"/>
    </location>
</feature>
<dbReference type="OrthoDB" id="3511049at2759"/>
<feature type="region of interest" description="Disordered" evidence="1">
    <location>
        <begin position="85"/>
        <end position="111"/>
    </location>
</feature>
<feature type="domain" description="Bacteriophage T5 Orf172 DNA-binding" evidence="2">
    <location>
        <begin position="135"/>
        <end position="234"/>
    </location>
</feature>
<feature type="region of interest" description="Disordered" evidence="1">
    <location>
        <begin position="1"/>
        <end position="57"/>
    </location>
</feature>
<accession>A0A9P9ABU1</accession>
<evidence type="ECO:0000259" key="2">
    <source>
        <dbReference type="Pfam" id="PF10544"/>
    </source>
</evidence>
<proteinExistence type="predicted"/>
<evidence type="ECO:0000313" key="4">
    <source>
        <dbReference type="Proteomes" id="UP000770015"/>
    </source>
</evidence>
<dbReference type="Proteomes" id="UP000770015">
    <property type="component" value="Unassembled WGS sequence"/>
</dbReference>
<organism evidence="3 4">
    <name type="scientific">Plectosphaerella plurivora</name>
    <dbReference type="NCBI Taxonomy" id="936078"/>
    <lineage>
        <taxon>Eukaryota</taxon>
        <taxon>Fungi</taxon>
        <taxon>Dikarya</taxon>
        <taxon>Ascomycota</taxon>
        <taxon>Pezizomycotina</taxon>
        <taxon>Sordariomycetes</taxon>
        <taxon>Hypocreomycetidae</taxon>
        <taxon>Glomerellales</taxon>
        <taxon>Plectosphaerellaceae</taxon>
        <taxon>Plectosphaerella</taxon>
    </lineage>
</organism>
<dbReference type="AlphaFoldDB" id="A0A9P9ABU1"/>